<sequence>MGLNGCCGVIKYLVVLVNLLFWLVGLATVILAIWMLTDPTFLISMTQDENHYYIGLYIFLAIGALMLIVAFLGCCGAFKESQCMLVSFFCCLLIILVAEIAAGVWAFQNKQELHNMVQASVKHTVKEEYGVINSRTIAFDAIQKHFECCGAVGPKDWASSRLNTKGKDSGSFLDLKISNLNPIYNIPESCCKKNTEKKVCEASLQGGITSYINPYVNSEGCMDRLVKELEENMPIVIAVFIGIIAIEVLGLIFSIVLCCAIKRNDHYKA</sequence>
<evidence type="ECO:0000313" key="7">
    <source>
        <dbReference type="EMBL" id="MBC1177610.1"/>
    </source>
</evidence>
<dbReference type="PRINTS" id="PR00259">
    <property type="entry name" value="TMFOUR"/>
</dbReference>
<dbReference type="Gene3D" id="1.10.1450.10">
    <property type="entry name" value="Tetraspanin"/>
    <property type="match status" value="1"/>
</dbReference>
<dbReference type="InterPro" id="IPR018499">
    <property type="entry name" value="Tetraspanin/Peripherin"/>
</dbReference>
<dbReference type="PANTHER" id="PTHR19282:SF551">
    <property type="entry name" value="RE08073P-RELATED"/>
    <property type="match status" value="1"/>
</dbReference>
<dbReference type="RefSeq" id="XP_055685123.1">
    <property type="nucleotide sequence ID" value="XM_055829148.1"/>
</dbReference>
<dbReference type="PIRSF" id="PIRSF002419">
    <property type="entry name" value="Tetraspanin"/>
    <property type="match status" value="1"/>
</dbReference>
<evidence type="ECO:0000256" key="1">
    <source>
        <dbReference type="ARBA" id="ARBA00004141"/>
    </source>
</evidence>
<dbReference type="InterPro" id="IPR018503">
    <property type="entry name" value="Tetraspanin_CS"/>
</dbReference>
<dbReference type="KEGG" id="lll:129791150"/>
<feature type="transmembrane region" description="Helical" evidence="6">
    <location>
        <begin position="12"/>
        <end position="36"/>
    </location>
</feature>
<accession>A0A7G3AZ99</accession>
<evidence type="ECO:0000256" key="5">
    <source>
        <dbReference type="ARBA" id="ARBA00023136"/>
    </source>
</evidence>
<dbReference type="AlphaFoldDB" id="A0A7G3AZ99"/>
<dbReference type="PANTHER" id="PTHR19282">
    <property type="entry name" value="TETRASPANIN"/>
    <property type="match status" value="1"/>
</dbReference>
<dbReference type="PROSITE" id="PS00421">
    <property type="entry name" value="TM4_1"/>
    <property type="match status" value="1"/>
</dbReference>
<comment type="similarity">
    <text evidence="2 6">Belongs to the tetraspanin (TM4SF) family.</text>
</comment>
<protein>
    <recommendedName>
        <fullName evidence="6">Tetraspanin</fullName>
    </recommendedName>
</protein>
<dbReference type="Pfam" id="PF00335">
    <property type="entry name" value="Tetraspanin"/>
    <property type="match status" value="1"/>
</dbReference>
<feature type="transmembrane region" description="Helical" evidence="6">
    <location>
        <begin position="235"/>
        <end position="261"/>
    </location>
</feature>
<keyword evidence="3 6" id="KW-0812">Transmembrane</keyword>
<dbReference type="SUPFAM" id="SSF48652">
    <property type="entry name" value="Tetraspanin"/>
    <property type="match status" value="1"/>
</dbReference>
<evidence type="ECO:0000256" key="2">
    <source>
        <dbReference type="ARBA" id="ARBA00006840"/>
    </source>
</evidence>
<comment type="subcellular location">
    <subcellularLocation>
        <location evidence="1 6">Membrane</location>
        <topology evidence="1 6">Multi-pass membrane protein</topology>
    </subcellularLocation>
</comment>
<evidence type="ECO:0000256" key="3">
    <source>
        <dbReference type="ARBA" id="ARBA00022692"/>
    </source>
</evidence>
<dbReference type="EMBL" id="GITU01008907">
    <property type="protein sequence ID" value="MBC1177610.1"/>
    <property type="molecule type" value="Transcribed_RNA"/>
</dbReference>
<dbReference type="GO" id="GO:0005886">
    <property type="term" value="C:plasma membrane"/>
    <property type="evidence" value="ECO:0007669"/>
    <property type="project" value="TreeGrafter"/>
</dbReference>
<keyword evidence="4 6" id="KW-1133">Transmembrane helix</keyword>
<feature type="transmembrane region" description="Helical" evidence="6">
    <location>
        <begin position="56"/>
        <end position="78"/>
    </location>
</feature>
<name>A0A7G3AZ99_LUTLO</name>
<dbReference type="InterPro" id="IPR000301">
    <property type="entry name" value="Tetraspanin_animals"/>
</dbReference>
<keyword evidence="5 6" id="KW-0472">Membrane</keyword>
<proteinExistence type="inferred from homology"/>
<organism evidence="7">
    <name type="scientific">Lutzomyia longipalpis</name>
    <name type="common">Sand fly</name>
    <dbReference type="NCBI Taxonomy" id="7200"/>
    <lineage>
        <taxon>Eukaryota</taxon>
        <taxon>Metazoa</taxon>
        <taxon>Ecdysozoa</taxon>
        <taxon>Arthropoda</taxon>
        <taxon>Hexapoda</taxon>
        <taxon>Insecta</taxon>
        <taxon>Pterygota</taxon>
        <taxon>Neoptera</taxon>
        <taxon>Endopterygota</taxon>
        <taxon>Diptera</taxon>
        <taxon>Nematocera</taxon>
        <taxon>Psychodoidea</taxon>
        <taxon>Psychodidae</taxon>
        <taxon>Lutzomyia</taxon>
        <taxon>Lutzomyia</taxon>
    </lineage>
</organism>
<evidence type="ECO:0000256" key="6">
    <source>
        <dbReference type="RuleBase" id="RU361218"/>
    </source>
</evidence>
<dbReference type="GeneID" id="129791150"/>
<dbReference type="OrthoDB" id="10016273at2759"/>
<dbReference type="InterPro" id="IPR008952">
    <property type="entry name" value="Tetraspanin_EC2_sf"/>
</dbReference>
<feature type="transmembrane region" description="Helical" evidence="6">
    <location>
        <begin position="85"/>
        <end position="107"/>
    </location>
</feature>
<evidence type="ECO:0000256" key="4">
    <source>
        <dbReference type="ARBA" id="ARBA00022989"/>
    </source>
</evidence>
<dbReference type="VEuPathDB" id="VectorBase:LLONM1_002567"/>
<reference evidence="7" key="1">
    <citation type="journal article" date="2020" name="BMC">
        <title>Leishmania infection induces a limited differential gene expression in the sand fly midgut.</title>
        <authorList>
            <person name="Coutinho-Abreu I.V."/>
            <person name="Serafim T.D."/>
            <person name="Meneses C."/>
            <person name="Kamhawi S."/>
            <person name="Oliveira F."/>
            <person name="Valenzuela J.G."/>
        </authorList>
    </citation>
    <scope>NUCLEOTIDE SEQUENCE</scope>
    <source>
        <strain evidence="7">Jacobina</strain>
        <tissue evidence="7">Midgut</tissue>
    </source>
</reference>